<evidence type="ECO:0000313" key="3">
    <source>
        <dbReference type="Proteomes" id="UP001500740"/>
    </source>
</evidence>
<dbReference type="InterPro" id="IPR020568">
    <property type="entry name" value="Ribosomal_Su5_D2-typ_SF"/>
</dbReference>
<reference evidence="2 3" key="1">
    <citation type="journal article" date="2019" name="Int. J. Syst. Evol. Microbiol.">
        <title>The Global Catalogue of Microorganisms (GCM) 10K type strain sequencing project: providing services to taxonomists for standard genome sequencing and annotation.</title>
        <authorList>
            <consortium name="The Broad Institute Genomics Platform"/>
            <consortium name="The Broad Institute Genome Sequencing Center for Infectious Disease"/>
            <person name="Wu L."/>
            <person name="Ma J."/>
        </authorList>
    </citation>
    <scope>NUCLEOTIDE SEQUENCE [LARGE SCALE GENOMIC DNA]</scope>
    <source>
        <strain evidence="2 3">JCM 14193</strain>
    </source>
</reference>
<dbReference type="Gene3D" id="3.40.50.300">
    <property type="entry name" value="P-loop containing nucleotide triphosphate hydrolases"/>
    <property type="match status" value="1"/>
</dbReference>
<sequence length="251" mass="27389">MFDLAIALGILKSGNFIQERIPSDAGFIGALSLDGTVLPVEGMIAAVLVAKKLELKKLFLPYDPSIPSIELDNLELTYISSLQDVIDHLAGRQPLSFIEPRPIPKEEKVVERDFNQIIGHEFAKRALEIAAAGEHYVLMDGPPGCGKSLLAETFPSILPPLSKEAQLEKMSLYQLAGASNYSLTMPPYRHPHHSASAVSLIGGGTNPKPGEVSLAHRGVLFLDELAEFSKKTLDMLRQPLENEKVTISRGR</sequence>
<evidence type="ECO:0000259" key="1">
    <source>
        <dbReference type="Pfam" id="PF01078"/>
    </source>
</evidence>
<dbReference type="Gene3D" id="3.30.230.10">
    <property type="match status" value="1"/>
</dbReference>
<gene>
    <name evidence="2" type="ORF">GCM10008935_26590</name>
</gene>
<accession>A0ABN1A7G6</accession>
<proteinExistence type="predicted"/>
<organism evidence="2 3">
    <name type="scientific">Alkalibacillus silvisoli</name>
    <dbReference type="NCBI Taxonomy" id="392823"/>
    <lineage>
        <taxon>Bacteria</taxon>
        <taxon>Bacillati</taxon>
        <taxon>Bacillota</taxon>
        <taxon>Bacilli</taxon>
        <taxon>Bacillales</taxon>
        <taxon>Bacillaceae</taxon>
        <taxon>Alkalibacillus</taxon>
    </lineage>
</organism>
<dbReference type="InterPro" id="IPR000523">
    <property type="entry name" value="Mg_chelatse_chII-like_cat_dom"/>
</dbReference>
<dbReference type="Pfam" id="PF13541">
    <property type="entry name" value="ChlI"/>
    <property type="match status" value="1"/>
</dbReference>
<dbReference type="InterPro" id="IPR045006">
    <property type="entry name" value="CHLI-like"/>
</dbReference>
<name>A0ABN1A7G6_9BACI</name>
<dbReference type="Pfam" id="PF01078">
    <property type="entry name" value="Mg_chelatase"/>
    <property type="match status" value="1"/>
</dbReference>
<keyword evidence="3" id="KW-1185">Reference proteome</keyword>
<dbReference type="PANTHER" id="PTHR32039">
    <property type="entry name" value="MAGNESIUM-CHELATASE SUBUNIT CHLI"/>
    <property type="match status" value="1"/>
</dbReference>
<protein>
    <recommendedName>
        <fullName evidence="1">Magnesium chelatase ChlI-like catalytic domain-containing protein</fullName>
    </recommendedName>
</protein>
<dbReference type="Proteomes" id="UP001500740">
    <property type="component" value="Unassembled WGS sequence"/>
</dbReference>
<dbReference type="PANTHER" id="PTHR32039:SF7">
    <property type="entry name" value="COMPETENCE PROTEIN COMM"/>
    <property type="match status" value="1"/>
</dbReference>
<comment type="caution">
    <text evidence="2">The sequence shown here is derived from an EMBL/GenBank/DDBJ whole genome shotgun (WGS) entry which is preliminary data.</text>
</comment>
<dbReference type="SUPFAM" id="SSF54211">
    <property type="entry name" value="Ribosomal protein S5 domain 2-like"/>
    <property type="match status" value="1"/>
</dbReference>
<evidence type="ECO:0000313" key="2">
    <source>
        <dbReference type="EMBL" id="GAA0469438.1"/>
    </source>
</evidence>
<dbReference type="SUPFAM" id="SSF52540">
    <property type="entry name" value="P-loop containing nucleoside triphosphate hydrolases"/>
    <property type="match status" value="1"/>
</dbReference>
<dbReference type="InterPro" id="IPR014721">
    <property type="entry name" value="Ribsml_uS5_D2-typ_fold_subgr"/>
</dbReference>
<dbReference type="EMBL" id="BAAACZ010000027">
    <property type="protein sequence ID" value="GAA0469438.1"/>
    <property type="molecule type" value="Genomic_DNA"/>
</dbReference>
<dbReference type="InterPro" id="IPR027417">
    <property type="entry name" value="P-loop_NTPase"/>
</dbReference>
<feature type="domain" description="Magnesium chelatase ChlI-like catalytic" evidence="1">
    <location>
        <begin position="113"/>
        <end position="250"/>
    </location>
</feature>